<evidence type="ECO:0000313" key="2">
    <source>
        <dbReference type="EMBL" id="MDJ1370254.1"/>
    </source>
</evidence>
<keyword evidence="1" id="KW-0472">Membrane</keyword>
<feature type="transmembrane region" description="Helical" evidence="1">
    <location>
        <begin position="321"/>
        <end position="347"/>
    </location>
</feature>
<evidence type="ECO:0008006" key="4">
    <source>
        <dbReference type="Google" id="ProtNLM"/>
    </source>
</evidence>
<accession>A0ABT7C520</accession>
<protein>
    <recommendedName>
        <fullName evidence="4">ABC transporter permease</fullName>
    </recommendedName>
</protein>
<reference evidence="2" key="2">
    <citation type="journal article" date="2022" name="Sci. Rep.">
        <title>In silico prediction of the enzymes involved in the degradation of the herbicide molinate by Gulosibacter molinativorax ON4T.</title>
        <authorList>
            <person name="Lopes A.R."/>
            <person name="Bunin E."/>
            <person name="Viana A.T."/>
            <person name="Froufe H."/>
            <person name="Munoz-Merida A."/>
            <person name="Pinho D."/>
            <person name="Figueiredo J."/>
            <person name="Barroso C."/>
            <person name="Vaz-Moreira I."/>
            <person name="Bellanger X."/>
            <person name="Egas C."/>
            <person name="Nunes O.C."/>
        </authorList>
    </citation>
    <scope>NUCLEOTIDE SEQUENCE</scope>
    <source>
        <strain evidence="2">ON4</strain>
    </source>
</reference>
<keyword evidence="1" id="KW-0812">Transmembrane</keyword>
<organism evidence="2 3">
    <name type="scientific">Gulosibacter molinativorax</name>
    <dbReference type="NCBI Taxonomy" id="256821"/>
    <lineage>
        <taxon>Bacteria</taxon>
        <taxon>Bacillati</taxon>
        <taxon>Actinomycetota</taxon>
        <taxon>Actinomycetes</taxon>
        <taxon>Micrococcales</taxon>
        <taxon>Microbacteriaceae</taxon>
        <taxon>Gulosibacter</taxon>
    </lineage>
</organism>
<gene>
    <name evidence="2" type="ORF">C7K25_02505</name>
</gene>
<keyword evidence="1" id="KW-1133">Transmembrane helix</keyword>
<evidence type="ECO:0000256" key="1">
    <source>
        <dbReference type="SAM" id="Phobius"/>
    </source>
</evidence>
<sequence>MRFREIVREAGRNLASGTAKAGILAVVIAAISGALATLDTTAMTGAITAANDFRVRGASITILTAEHSIDGRVCDALSEVEGIRAAGAITQEETPLAVAGIPQNPLTAFVSTPGFATMLPDATGQEYPGLLLPAELASSLGLNTGDPFHTAQGPTVLGGTYEFPDDGRPRGMGYAAITPTSPEQTLFDECWIDAYPVTQATRDLLYTTIAADSSLPDSGPRISQHNTVLGVAGDPTIGYAERISALFPVAAFLLSFVIGFIAGWTRRLETAAALHAGVRRLDQASVLLLETLAWSAAGAVTSIPVIAYITRNLAYTDHLPVILTASLTPALTVSGAILGALAAALVVREERLFAYFKGR</sequence>
<evidence type="ECO:0000313" key="3">
    <source>
        <dbReference type="Proteomes" id="UP001170379"/>
    </source>
</evidence>
<comment type="caution">
    <text evidence="2">The sequence shown here is derived from an EMBL/GenBank/DDBJ whole genome shotgun (WGS) entry which is preliminary data.</text>
</comment>
<feature type="transmembrane region" description="Helical" evidence="1">
    <location>
        <begin position="286"/>
        <end position="309"/>
    </location>
</feature>
<dbReference type="RefSeq" id="WP_026935728.1">
    <property type="nucleotide sequence ID" value="NZ_CP028426.1"/>
</dbReference>
<feature type="transmembrane region" description="Helical" evidence="1">
    <location>
        <begin position="245"/>
        <end position="265"/>
    </location>
</feature>
<dbReference type="Proteomes" id="UP001170379">
    <property type="component" value="Unassembled WGS sequence"/>
</dbReference>
<dbReference type="EMBL" id="PXVD01000003">
    <property type="protein sequence ID" value="MDJ1370254.1"/>
    <property type="molecule type" value="Genomic_DNA"/>
</dbReference>
<keyword evidence="3" id="KW-1185">Reference proteome</keyword>
<name>A0ABT7C520_9MICO</name>
<feature type="transmembrane region" description="Helical" evidence="1">
    <location>
        <begin position="21"/>
        <end position="38"/>
    </location>
</feature>
<proteinExistence type="predicted"/>
<reference evidence="2" key="1">
    <citation type="submission" date="2018-03" db="EMBL/GenBank/DDBJ databases">
        <authorList>
            <person name="Nunes O.C."/>
            <person name="Lopes A.R."/>
            <person name="Froufe H."/>
            <person name="Munoz-Merida A."/>
            <person name="Barroso C."/>
            <person name="Egas C."/>
        </authorList>
    </citation>
    <scope>NUCLEOTIDE SEQUENCE</scope>
    <source>
        <strain evidence="2">ON4</strain>
    </source>
</reference>